<sequence length="250" mass="26557">MSILMEALKQQNQHTPVAADSGAFWRKLALILALLLAGCVGAAAAYWLMPPARPEPVPAADAVSPAQPVNIFAALSEADSKAAASAAATAIDSKITLAIKPLPEPVKEEFTSLPSVTTVTAGTAAAEPQPLALPEPEISGELRDKFASALKATENTRANNTTLRSHNAPATDIHSLDAQLQQQIPPLRFDAHVYATSVSQRWVKVNGKTLQEGQWVTADIRIKEITPQYVLLELGTQLFSVAALTEWPAG</sequence>
<dbReference type="RefSeq" id="WP_092796386.1">
    <property type="nucleotide sequence ID" value="NZ_FNXF01000019.1"/>
</dbReference>
<keyword evidence="1" id="KW-0812">Transmembrane</keyword>
<keyword evidence="1" id="KW-1133">Transmembrane helix</keyword>
<dbReference type="EMBL" id="FNXF01000019">
    <property type="protein sequence ID" value="SEI10225.1"/>
    <property type="molecule type" value="Genomic_DNA"/>
</dbReference>
<dbReference type="GO" id="GO:0015627">
    <property type="term" value="C:type II protein secretion system complex"/>
    <property type="evidence" value="ECO:0007669"/>
    <property type="project" value="InterPro"/>
</dbReference>
<feature type="domain" description="Type II secretion system protein GspB C-terminal" evidence="2">
    <location>
        <begin position="184"/>
        <end position="243"/>
    </location>
</feature>
<dbReference type="OrthoDB" id="5432325at2"/>
<accession>A0A1H6NEA3</accession>
<keyword evidence="1" id="KW-0472">Membrane</keyword>
<reference evidence="4" key="1">
    <citation type="submission" date="2016-10" db="EMBL/GenBank/DDBJ databases">
        <authorList>
            <person name="Varghese N."/>
            <person name="Submissions S."/>
        </authorList>
    </citation>
    <scope>NUCLEOTIDE SEQUENCE [LARGE SCALE GENOMIC DNA]</scope>
    <source>
        <strain evidence="4">DSM 17616</strain>
    </source>
</reference>
<dbReference type="Pfam" id="PF16537">
    <property type="entry name" value="T2SSB"/>
    <property type="match status" value="1"/>
</dbReference>
<proteinExistence type="predicted"/>
<evidence type="ECO:0000313" key="4">
    <source>
        <dbReference type="Proteomes" id="UP000199371"/>
    </source>
</evidence>
<organism evidence="3 4">
    <name type="scientific">Rheinheimera pacifica</name>
    <dbReference type="NCBI Taxonomy" id="173990"/>
    <lineage>
        <taxon>Bacteria</taxon>
        <taxon>Pseudomonadati</taxon>
        <taxon>Pseudomonadota</taxon>
        <taxon>Gammaproteobacteria</taxon>
        <taxon>Chromatiales</taxon>
        <taxon>Chromatiaceae</taxon>
        <taxon>Rheinheimera</taxon>
    </lineage>
</organism>
<dbReference type="AlphaFoldDB" id="A0A1H6NEA3"/>
<gene>
    <name evidence="3" type="ORF">SAMN05660691_03668</name>
</gene>
<protein>
    <submittedName>
        <fullName evidence="3">Type II secretion system protein B</fullName>
    </submittedName>
</protein>
<evidence type="ECO:0000259" key="2">
    <source>
        <dbReference type="Pfam" id="PF16537"/>
    </source>
</evidence>
<keyword evidence="4" id="KW-1185">Reference proteome</keyword>
<evidence type="ECO:0000313" key="3">
    <source>
        <dbReference type="EMBL" id="SEI10225.1"/>
    </source>
</evidence>
<evidence type="ECO:0000256" key="1">
    <source>
        <dbReference type="SAM" id="Phobius"/>
    </source>
</evidence>
<name>A0A1H6NEA3_9GAMM</name>
<feature type="transmembrane region" description="Helical" evidence="1">
    <location>
        <begin position="28"/>
        <end position="49"/>
    </location>
</feature>
<dbReference type="STRING" id="173990.SAMN05660691_03668"/>
<dbReference type="Proteomes" id="UP000199371">
    <property type="component" value="Unassembled WGS sequence"/>
</dbReference>
<dbReference type="InterPro" id="IPR032389">
    <property type="entry name" value="GspB_C"/>
</dbReference>